<feature type="domain" description="J" evidence="2">
    <location>
        <begin position="167"/>
        <end position="271"/>
    </location>
</feature>
<dbReference type="AlphaFoldDB" id="A0A1X7T7B3"/>
<reference evidence="3" key="1">
    <citation type="submission" date="2017-05" db="UniProtKB">
        <authorList>
            <consortium name="EnsemblMetazoa"/>
        </authorList>
    </citation>
    <scope>IDENTIFICATION</scope>
</reference>
<dbReference type="STRING" id="400682.A0A1X7T7B3"/>
<dbReference type="PANTHER" id="PTHR46919:SF2">
    <property type="entry name" value="SACSIN"/>
    <property type="match status" value="1"/>
</dbReference>
<feature type="compositionally biased region" description="Low complexity" evidence="1">
    <location>
        <begin position="245"/>
        <end position="255"/>
    </location>
</feature>
<proteinExistence type="predicted"/>
<dbReference type="PROSITE" id="PS50076">
    <property type="entry name" value="DNAJ_2"/>
    <property type="match status" value="1"/>
</dbReference>
<dbReference type="OrthoDB" id="1262810at2759"/>
<dbReference type="InParanoid" id="A0A1X7T7B3"/>
<dbReference type="InterPro" id="IPR001623">
    <property type="entry name" value="DnaJ_domain"/>
</dbReference>
<name>A0A1X7T7B3_AMPQE</name>
<dbReference type="EnsemblMetazoa" id="Aqu2.1.10398_001">
    <property type="protein sequence ID" value="Aqu2.1.10398_001"/>
    <property type="gene ID" value="Aqu2.1.10398"/>
</dbReference>
<dbReference type="Gene3D" id="1.10.287.110">
    <property type="entry name" value="DnaJ domain"/>
    <property type="match status" value="1"/>
</dbReference>
<evidence type="ECO:0000313" key="3">
    <source>
        <dbReference type="EnsemblMetazoa" id="Aqu2.1.10398_001"/>
    </source>
</evidence>
<organism evidence="3">
    <name type="scientific">Amphimedon queenslandica</name>
    <name type="common">Sponge</name>
    <dbReference type="NCBI Taxonomy" id="400682"/>
    <lineage>
        <taxon>Eukaryota</taxon>
        <taxon>Metazoa</taxon>
        <taxon>Porifera</taxon>
        <taxon>Demospongiae</taxon>
        <taxon>Heteroscleromorpha</taxon>
        <taxon>Haplosclerida</taxon>
        <taxon>Niphatidae</taxon>
        <taxon>Amphimedon</taxon>
    </lineage>
</organism>
<protein>
    <recommendedName>
        <fullName evidence="2">J domain-containing protein</fullName>
    </recommendedName>
</protein>
<accession>A0A1X7T7B3</accession>
<feature type="region of interest" description="Disordered" evidence="1">
    <location>
        <begin position="235"/>
        <end position="262"/>
    </location>
</feature>
<sequence length="278" mass="32286">MHNVKLTSYIKFTDPVCDCLRAQGIEDLLPILEKLQIETHAIDDMILPIESNAATLGGEIPNELIDLLESDINHHIFHPDEWVGYENEYGTFIYAIVLYPVAKETFNPLERRYMIAIDSKGDTKEVSTLDLYKLMKVSGHSLEENESQELVLLESDSASAQVRRVTDSYSLLELTKQIIQDLKLILMLKNEDEKRKAIKQLYLKYHPDNKNLNDSEVNIYDEAFKFLKQQIENLENGRPLEDPDSPSTSSSETSSQRYTHSHWSRHFDEWDEGLRRRR</sequence>
<dbReference type="SUPFAM" id="SSF46565">
    <property type="entry name" value="Chaperone J-domain"/>
    <property type="match status" value="1"/>
</dbReference>
<dbReference type="InterPro" id="IPR036869">
    <property type="entry name" value="J_dom_sf"/>
</dbReference>
<evidence type="ECO:0000259" key="2">
    <source>
        <dbReference type="PROSITE" id="PS50076"/>
    </source>
</evidence>
<evidence type="ECO:0000256" key="1">
    <source>
        <dbReference type="SAM" id="MobiDB-lite"/>
    </source>
</evidence>
<dbReference type="PANTHER" id="PTHR46919">
    <property type="entry name" value="ZINC FINGER, C3HC4 TYPE (RING FINGER) FAMILY PROTEIN"/>
    <property type="match status" value="1"/>
</dbReference>